<protein>
    <recommendedName>
        <fullName evidence="1">EF-hand domain-containing protein</fullName>
    </recommendedName>
</protein>
<dbReference type="InterPro" id="IPR002048">
    <property type="entry name" value="EF_hand_dom"/>
</dbReference>
<keyword evidence="3" id="KW-1185">Reference proteome</keyword>
<dbReference type="Gene3D" id="1.10.238.10">
    <property type="entry name" value="EF-hand"/>
    <property type="match status" value="1"/>
</dbReference>
<dbReference type="EMBL" id="VRMN01000002">
    <property type="protein sequence ID" value="KAA8497320.1"/>
    <property type="molecule type" value="Genomic_DNA"/>
</dbReference>
<dbReference type="GO" id="GO:0005509">
    <property type="term" value="F:calcium ion binding"/>
    <property type="evidence" value="ECO:0007669"/>
    <property type="project" value="InterPro"/>
</dbReference>
<dbReference type="SMART" id="SM00054">
    <property type="entry name" value="EFh"/>
    <property type="match status" value="1"/>
</dbReference>
<evidence type="ECO:0000313" key="2">
    <source>
        <dbReference type="EMBL" id="KAA8497320.1"/>
    </source>
</evidence>
<evidence type="ECO:0000259" key="1">
    <source>
        <dbReference type="PROSITE" id="PS50222"/>
    </source>
</evidence>
<proteinExistence type="predicted"/>
<accession>A0A5J4Z222</accession>
<dbReference type="SUPFAM" id="SSF47473">
    <property type="entry name" value="EF-hand"/>
    <property type="match status" value="1"/>
</dbReference>
<dbReference type="CDD" id="cd00051">
    <property type="entry name" value="EFh"/>
    <property type="match status" value="1"/>
</dbReference>
<dbReference type="Pfam" id="PF13405">
    <property type="entry name" value="EF-hand_6"/>
    <property type="match status" value="1"/>
</dbReference>
<organism evidence="2 3">
    <name type="scientific">Porphyridium purpureum</name>
    <name type="common">Red alga</name>
    <name type="synonym">Porphyridium cruentum</name>
    <dbReference type="NCBI Taxonomy" id="35688"/>
    <lineage>
        <taxon>Eukaryota</taxon>
        <taxon>Rhodophyta</taxon>
        <taxon>Bangiophyceae</taxon>
        <taxon>Porphyridiales</taxon>
        <taxon>Porphyridiaceae</taxon>
        <taxon>Porphyridium</taxon>
    </lineage>
</organism>
<dbReference type="PROSITE" id="PS50222">
    <property type="entry name" value="EF_HAND_2"/>
    <property type="match status" value="1"/>
</dbReference>
<dbReference type="AlphaFoldDB" id="A0A5J4Z222"/>
<feature type="domain" description="EF-hand" evidence="1">
    <location>
        <begin position="62"/>
        <end position="97"/>
    </location>
</feature>
<gene>
    <name evidence="2" type="ORF">FVE85_1049</name>
</gene>
<name>A0A5J4Z222_PORPP</name>
<sequence length="252" mass="27679">MRQGRTERTDVLRCAGASGEGGVSGCARTARSGRMSVYAAASEANRFTAEELEEFLGVERAQFEKEIRAAFDEHDTDNDGKVTADQVRVLLQDMDFGFSEKTVASMMEGIAGDDGFAFRNFLTLVYDVLGVEIAMAKGNTSLQRSHTQGARRGKAVADMLQCMPLIDRVMKTLGSEEGKIPLSLIVDYLNRIPELKKHDAALRASIKTIRNAGESVDEHTFSELLIDIACEDVAVSVQTILESLLKFHQEPQ</sequence>
<dbReference type="InterPro" id="IPR011992">
    <property type="entry name" value="EF-hand-dom_pair"/>
</dbReference>
<evidence type="ECO:0000313" key="3">
    <source>
        <dbReference type="Proteomes" id="UP000324585"/>
    </source>
</evidence>
<reference evidence="3" key="1">
    <citation type="journal article" date="2019" name="Nat. Commun.">
        <title>Expansion of phycobilisome linker gene families in mesophilic red algae.</title>
        <authorList>
            <person name="Lee J."/>
            <person name="Kim D."/>
            <person name="Bhattacharya D."/>
            <person name="Yoon H.S."/>
        </authorList>
    </citation>
    <scope>NUCLEOTIDE SEQUENCE [LARGE SCALE GENOMIC DNA]</scope>
    <source>
        <strain evidence="3">CCMP 1328</strain>
    </source>
</reference>
<comment type="caution">
    <text evidence="2">The sequence shown here is derived from an EMBL/GenBank/DDBJ whole genome shotgun (WGS) entry which is preliminary data.</text>
</comment>
<dbReference type="Proteomes" id="UP000324585">
    <property type="component" value="Unassembled WGS sequence"/>
</dbReference>